<name>H8L2L1_FRAAD</name>
<dbReference type="eggNOG" id="COG3500">
    <property type="taxonomic scope" value="Bacteria"/>
</dbReference>
<keyword evidence="2" id="KW-1185">Reference proteome</keyword>
<organism evidence="1 2">
    <name type="scientific">Frateuria aurantia (strain ATCC 33424 / DSM 6220 / KCTC 2777 / LMG 1558 / NBRC 3245 / NCIMB 13370)</name>
    <name type="common">Acetobacter aurantius</name>
    <dbReference type="NCBI Taxonomy" id="767434"/>
    <lineage>
        <taxon>Bacteria</taxon>
        <taxon>Pseudomonadati</taxon>
        <taxon>Pseudomonadota</taxon>
        <taxon>Gammaproteobacteria</taxon>
        <taxon>Lysobacterales</taxon>
        <taxon>Rhodanobacteraceae</taxon>
        <taxon>Frateuria</taxon>
    </lineage>
</organism>
<dbReference type="Proteomes" id="UP000005234">
    <property type="component" value="Chromosome"/>
</dbReference>
<dbReference type="EMBL" id="CP003350">
    <property type="protein sequence ID" value="AFC85478.1"/>
    <property type="molecule type" value="Genomic_DNA"/>
</dbReference>
<dbReference type="SUPFAM" id="SSF69279">
    <property type="entry name" value="Phage tail proteins"/>
    <property type="match status" value="1"/>
</dbReference>
<sequence>MGLSNTPLARVEVNGKDITALITDRLLMIQTIDKAGMEADQFEIRLDDRDGKLSLPARGAVLSIYLGYAEQSVGLVGQYTVDEIEYAGPPDSIVLRGKSASMLGSGKSTRSGSWDNVPLGQIVADVAGRNGWTPLCSVADVVERADQVKESDFHFITRIARQHGCTAKLGGGKLIVVPLGMASSGSGKSISAITLTRSDLTRFQFQLADRSAMASAKAGYLDPASGKLAIVDVTNPNVPDGLPGVHVDRHLHPNRTAAQRAAKARIDAFNQSTALVRLEMPGRTELFAERPISINGLKTGIDGTYIASSVEQTLTRAGWSTTVECNGGNDGKAAASGKRKSVLKVIDAGE</sequence>
<dbReference type="RefSeq" id="WP_014402484.1">
    <property type="nucleotide sequence ID" value="NC_017033.1"/>
</dbReference>
<reference evidence="1" key="1">
    <citation type="submission" date="2012-02" db="EMBL/GenBank/DDBJ databases">
        <title>The complete genome of Frateuria aurantia DSM 6220.</title>
        <authorList>
            <consortium name="US DOE Joint Genome Institute (JGI-PGF)"/>
            <person name="Lucas S."/>
            <person name="Copeland A."/>
            <person name="Lapidus A."/>
            <person name="Glavina del Rio T."/>
            <person name="Dalin E."/>
            <person name="Tice H."/>
            <person name="Bruce D."/>
            <person name="Goodwin L."/>
            <person name="Pitluck S."/>
            <person name="Peters L."/>
            <person name="Ovchinnikova G."/>
            <person name="Teshima H."/>
            <person name="Kyrpides N."/>
            <person name="Mavromatis K."/>
            <person name="Ivanova N."/>
            <person name="Brettin T."/>
            <person name="Detter J.C."/>
            <person name="Han C."/>
            <person name="Larimer F."/>
            <person name="Land M."/>
            <person name="Hauser L."/>
            <person name="Markowitz V."/>
            <person name="Cheng J.-F."/>
            <person name="Hugenholtz P."/>
            <person name="Woyke T."/>
            <person name="Wu D."/>
            <person name="Brambilla E."/>
            <person name="Klenk H.-P."/>
            <person name="Eisen J.A."/>
        </authorList>
    </citation>
    <scope>NUCLEOTIDE SEQUENCE</scope>
    <source>
        <strain evidence="1">DSM 6220</strain>
    </source>
</reference>
<protein>
    <submittedName>
        <fullName evidence="1">Phage protein D</fullName>
    </submittedName>
</protein>
<dbReference type="OrthoDB" id="4070623at2"/>
<dbReference type="PANTHER" id="PTHR35862">
    <property type="entry name" value="FELS-2 PROPHAGE PROTEIN"/>
    <property type="match status" value="1"/>
</dbReference>
<dbReference type="HOGENOM" id="CLU_037957_0_0_6"/>
<evidence type="ECO:0000313" key="2">
    <source>
        <dbReference type="Proteomes" id="UP000005234"/>
    </source>
</evidence>
<proteinExistence type="predicted"/>
<accession>H8L2L1</accession>
<dbReference type="Pfam" id="PF05954">
    <property type="entry name" value="Phage_GPD"/>
    <property type="match status" value="1"/>
</dbReference>
<evidence type="ECO:0000313" key="1">
    <source>
        <dbReference type="EMBL" id="AFC85478.1"/>
    </source>
</evidence>
<dbReference type="PANTHER" id="PTHR35862:SF3">
    <property type="entry name" value="FELS-2 PROPHAGE PROTEIN"/>
    <property type="match status" value="1"/>
</dbReference>
<dbReference type="KEGG" id="fau:Fraau_1014"/>
<dbReference type="InterPro" id="IPR052726">
    <property type="entry name" value="Phage_Baseplate_Hub"/>
</dbReference>
<dbReference type="AlphaFoldDB" id="H8L2L1"/>
<dbReference type="STRING" id="767434.Fraau_1014"/>
<gene>
    <name evidence="1" type="ordered locus">Fraau_1014</name>
</gene>